<evidence type="ECO:0000256" key="1">
    <source>
        <dbReference type="ARBA" id="ARBA00022553"/>
    </source>
</evidence>
<proteinExistence type="predicted"/>
<dbReference type="InterPro" id="IPR016032">
    <property type="entry name" value="Sig_transdc_resp-reg_C-effctor"/>
</dbReference>
<dbReference type="PANTHER" id="PTHR48111:SF40">
    <property type="entry name" value="PHOSPHATE REGULON TRANSCRIPTIONAL REGULATORY PROTEIN PHOB"/>
    <property type="match status" value="1"/>
</dbReference>
<dbReference type="Gene3D" id="6.10.250.690">
    <property type="match status" value="1"/>
</dbReference>
<dbReference type="RefSeq" id="WP_135350407.1">
    <property type="nucleotide sequence ID" value="NZ_CP038470.1"/>
</dbReference>
<reference evidence="8" key="1">
    <citation type="submission" date="2023-12" db="EMBL/GenBank/DDBJ databases">
        <title>Isolation of organohalide respiring bacteria Dehalococcoides mccartyi strain GPTCE1 in groundwater collected near a chemical plant in Suzhou, China.</title>
        <authorList>
            <person name="Liu G."/>
        </authorList>
    </citation>
    <scope>NUCLEOTIDE SEQUENCE</scope>
    <source>
        <strain evidence="8">GPTCE1</strain>
    </source>
</reference>
<dbReference type="InterPro" id="IPR039420">
    <property type="entry name" value="WalR-like"/>
</dbReference>
<dbReference type="GO" id="GO:0000976">
    <property type="term" value="F:transcription cis-regulatory region binding"/>
    <property type="evidence" value="ECO:0007669"/>
    <property type="project" value="TreeGrafter"/>
</dbReference>
<dbReference type="AlphaFoldDB" id="A0AB38Z7T0"/>
<accession>A0AB38Z7T0</accession>
<dbReference type="InterPro" id="IPR036388">
    <property type="entry name" value="WH-like_DNA-bd_sf"/>
</dbReference>
<gene>
    <name evidence="8" type="ORF">VLL09_04445</name>
</gene>
<evidence type="ECO:0000256" key="4">
    <source>
        <dbReference type="PROSITE-ProRule" id="PRU00169"/>
    </source>
</evidence>
<evidence type="ECO:0000256" key="5">
    <source>
        <dbReference type="PROSITE-ProRule" id="PRU01091"/>
    </source>
</evidence>
<feature type="domain" description="OmpR/PhoB-type" evidence="7">
    <location>
        <begin position="125"/>
        <end position="224"/>
    </location>
</feature>
<evidence type="ECO:0000256" key="3">
    <source>
        <dbReference type="ARBA" id="ARBA00023125"/>
    </source>
</evidence>
<dbReference type="GO" id="GO:0000156">
    <property type="term" value="F:phosphorelay response regulator activity"/>
    <property type="evidence" value="ECO:0007669"/>
    <property type="project" value="TreeGrafter"/>
</dbReference>
<dbReference type="GO" id="GO:0005829">
    <property type="term" value="C:cytosol"/>
    <property type="evidence" value="ECO:0007669"/>
    <property type="project" value="TreeGrafter"/>
</dbReference>
<dbReference type="Gene3D" id="3.40.50.2300">
    <property type="match status" value="1"/>
</dbReference>
<feature type="domain" description="Response regulatory" evidence="6">
    <location>
        <begin position="2"/>
        <end position="117"/>
    </location>
</feature>
<feature type="DNA-binding region" description="OmpR/PhoB-type" evidence="5">
    <location>
        <begin position="125"/>
        <end position="224"/>
    </location>
</feature>
<dbReference type="SMART" id="SM00862">
    <property type="entry name" value="Trans_reg_C"/>
    <property type="match status" value="1"/>
</dbReference>
<sequence length="229" mass="25544">MKVLLVEDDSGITEYICFAFGIGWPNCQIITTNTGEQAIELTEQETPDIVILDIGLPDISGFDVIKEIRQFSDVPILITSVRDSEQDIVKGIQLGADEYVVKPFGQLELIARIKALIRRNSHNLRSPIVKGTLSFNPISGELFNKSRRIILTKTESIIIGILLKNSPELATFSELSEAIWGEEYDGAIEALRVYINRLRSKIETDHQNPVVIVTKLGKGYCLENVSSKI</sequence>
<dbReference type="EMBL" id="CP141531">
    <property type="protein sequence ID" value="WRO06644.1"/>
    <property type="molecule type" value="Genomic_DNA"/>
</dbReference>
<organism evidence="8 9">
    <name type="scientific">Dehalococcoides mccartyi</name>
    <dbReference type="NCBI Taxonomy" id="61435"/>
    <lineage>
        <taxon>Bacteria</taxon>
        <taxon>Bacillati</taxon>
        <taxon>Chloroflexota</taxon>
        <taxon>Dehalococcoidia</taxon>
        <taxon>Dehalococcoidales</taxon>
        <taxon>Dehalococcoidaceae</taxon>
        <taxon>Dehalococcoides</taxon>
    </lineage>
</organism>
<evidence type="ECO:0000313" key="8">
    <source>
        <dbReference type="EMBL" id="WRO06644.1"/>
    </source>
</evidence>
<dbReference type="InterPro" id="IPR001789">
    <property type="entry name" value="Sig_transdc_resp-reg_receiver"/>
</dbReference>
<protein>
    <submittedName>
        <fullName evidence="8">Response regulator transcription factor</fullName>
    </submittedName>
</protein>
<dbReference type="CDD" id="cd00383">
    <property type="entry name" value="trans_reg_C"/>
    <property type="match status" value="1"/>
</dbReference>
<dbReference type="PANTHER" id="PTHR48111">
    <property type="entry name" value="REGULATOR OF RPOS"/>
    <property type="match status" value="1"/>
</dbReference>
<dbReference type="PROSITE" id="PS51755">
    <property type="entry name" value="OMPR_PHOB"/>
    <property type="match status" value="1"/>
</dbReference>
<keyword evidence="1 4" id="KW-0597">Phosphoprotein</keyword>
<evidence type="ECO:0000256" key="2">
    <source>
        <dbReference type="ARBA" id="ARBA00023012"/>
    </source>
</evidence>
<keyword evidence="2" id="KW-0902">Two-component regulatory system</keyword>
<dbReference type="GO" id="GO:0006355">
    <property type="term" value="P:regulation of DNA-templated transcription"/>
    <property type="evidence" value="ECO:0007669"/>
    <property type="project" value="InterPro"/>
</dbReference>
<evidence type="ECO:0000259" key="7">
    <source>
        <dbReference type="PROSITE" id="PS51755"/>
    </source>
</evidence>
<dbReference type="Pfam" id="PF00486">
    <property type="entry name" value="Trans_reg_C"/>
    <property type="match status" value="1"/>
</dbReference>
<name>A0AB38Z7T0_9CHLR</name>
<evidence type="ECO:0000313" key="9">
    <source>
        <dbReference type="Proteomes" id="UP001327986"/>
    </source>
</evidence>
<dbReference type="SUPFAM" id="SSF52172">
    <property type="entry name" value="CheY-like"/>
    <property type="match status" value="1"/>
</dbReference>
<dbReference type="PROSITE" id="PS50110">
    <property type="entry name" value="RESPONSE_REGULATORY"/>
    <property type="match status" value="1"/>
</dbReference>
<dbReference type="Gene3D" id="1.10.10.10">
    <property type="entry name" value="Winged helix-like DNA-binding domain superfamily/Winged helix DNA-binding domain"/>
    <property type="match status" value="1"/>
</dbReference>
<keyword evidence="3 5" id="KW-0238">DNA-binding</keyword>
<dbReference type="Proteomes" id="UP001327986">
    <property type="component" value="Chromosome"/>
</dbReference>
<feature type="modified residue" description="4-aspartylphosphate" evidence="4">
    <location>
        <position position="53"/>
    </location>
</feature>
<dbReference type="InterPro" id="IPR011006">
    <property type="entry name" value="CheY-like_superfamily"/>
</dbReference>
<dbReference type="GO" id="GO:0032993">
    <property type="term" value="C:protein-DNA complex"/>
    <property type="evidence" value="ECO:0007669"/>
    <property type="project" value="TreeGrafter"/>
</dbReference>
<dbReference type="Pfam" id="PF00072">
    <property type="entry name" value="Response_reg"/>
    <property type="match status" value="1"/>
</dbReference>
<evidence type="ECO:0000259" key="6">
    <source>
        <dbReference type="PROSITE" id="PS50110"/>
    </source>
</evidence>
<dbReference type="SUPFAM" id="SSF46894">
    <property type="entry name" value="C-terminal effector domain of the bipartite response regulators"/>
    <property type="match status" value="1"/>
</dbReference>
<dbReference type="SMART" id="SM00448">
    <property type="entry name" value="REC"/>
    <property type="match status" value="1"/>
</dbReference>
<dbReference type="InterPro" id="IPR001867">
    <property type="entry name" value="OmpR/PhoB-type_DNA-bd"/>
</dbReference>